<dbReference type="AlphaFoldDB" id="A0A2H3IXM1"/>
<gene>
    <name evidence="1" type="ORF">WOLCODRAFT_148516</name>
</gene>
<name>A0A2H3IXM1_WOLCO</name>
<evidence type="ECO:0000313" key="1">
    <source>
        <dbReference type="EMBL" id="PCH34471.1"/>
    </source>
</evidence>
<dbReference type="EMBL" id="KB467831">
    <property type="protein sequence ID" value="PCH34471.1"/>
    <property type="molecule type" value="Genomic_DNA"/>
</dbReference>
<evidence type="ECO:0008006" key="3">
    <source>
        <dbReference type="Google" id="ProtNLM"/>
    </source>
</evidence>
<dbReference type="Gene3D" id="3.80.10.10">
    <property type="entry name" value="Ribonuclease Inhibitor"/>
    <property type="match status" value="1"/>
</dbReference>
<dbReference type="Proteomes" id="UP000218811">
    <property type="component" value="Unassembled WGS sequence"/>
</dbReference>
<reference evidence="1 2" key="1">
    <citation type="journal article" date="2012" name="Science">
        <title>The Paleozoic origin of enzymatic lignin decomposition reconstructed from 31 fungal genomes.</title>
        <authorList>
            <person name="Floudas D."/>
            <person name="Binder M."/>
            <person name="Riley R."/>
            <person name="Barry K."/>
            <person name="Blanchette R.A."/>
            <person name="Henrissat B."/>
            <person name="Martinez A.T."/>
            <person name="Otillar R."/>
            <person name="Spatafora J.W."/>
            <person name="Yadav J.S."/>
            <person name="Aerts A."/>
            <person name="Benoit I."/>
            <person name="Boyd A."/>
            <person name="Carlson A."/>
            <person name="Copeland A."/>
            <person name="Coutinho P.M."/>
            <person name="de Vries R.P."/>
            <person name="Ferreira P."/>
            <person name="Findley K."/>
            <person name="Foster B."/>
            <person name="Gaskell J."/>
            <person name="Glotzer D."/>
            <person name="Gorecki P."/>
            <person name="Heitman J."/>
            <person name="Hesse C."/>
            <person name="Hori C."/>
            <person name="Igarashi K."/>
            <person name="Jurgens J.A."/>
            <person name="Kallen N."/>
            <person name="Kersten P."/>
            <person name="Kohler A."/>
            <person name="Kuees U."/>
            <person name="Kumar T.K.A."/>
            <person name="Kuo A."/>
            <person name="LaButti K."/>
            <person name="Larrondo L.F."/>
            <person name="Lindquist E."/>
            <person name="Ling A."/>
            <person name="Lombard V."/>
            <person name="Lucas S."/>
            <person name="Lundell T."/>
            <person name="Martin R."/>
            <person name="McLaughlin D.J."/>
            <person name="Morgenstern I."/>
            <person name="Morin E."/>
            <person name="Murat C."/>
            <person name="Nagy L.G."/>
            <person name="Nolan M."/>
            <person name="Ohm R.A."/>
            <person name="Patyshakuliyeva A."/>
            <person name="Rokas A."/>
            <person name="Ruiz-Duenas F.J."/>
            <person name="Sabat G."/>
            <person name="Salamov A."/>
            <person name="Samejima M."/>
            <person name="Schmutz J."/>
            <person name="Slot J.C."/>
            <person name="St John F."/>
            <person name="Stenlid J."/>
            <person name="Sun H."/>
            <person name="Sun S."/>
            <person name="Syed K."/>
            <person name="Tsang A."/>
            <person name="Wiebenga A."/>
            <person name="Young D."/>
            <person name="Pisabarro A."/>
            <person name="Eastwood D.C."/>
            <person name="Martin F."/>
            <person name="Cullen D."/>
            <person name="Grigoriev I.V."/>
            <person name="Hibbett D.S."/>
        </authorList>
    </citation>
    <scope>NUCLEOTIDE SEQUENCE [LARGE SCALE GENOMIC DNA]</scope>
    <source>
        <strain evidence="1 2">MD-104</strain>
    </source>
</reference>
<keyword evidence="2" id="KW-1185">Reference proteome</keyword>
<evidence type="ECO:0000313" key="2">
    <source>
        <dbReference type="Proteomes" id="UP000218811"/>
    </source>
</evidence>
<dbReference type="STRING" id="742152.A0A2H3IXM1"/>
<accession>A0A2H3IXM1</accession>
<dbReference type="SUPFAM" id="SSF52047">
    <property type="entry name" value="RNI-like"/>
    <property type="match status" value="1"/>
</dbReference>
<protein>
    <recommendedName>
        <fullName evidence="3">F-box domain-containing protein</fullName>
    </recommendedName>
</protein>
<organism evidence="1 2">
    <name type="scientific">Wolfiporia cocos (strain MD-104)</name>
    <name type="common">Brown rot fungus</name>
    <dbReference type="NCBI Taxonomy" id="742152"/>
    <lineage>
        <taxon>Eukaryota</taxon>
        <taxon>Fungi</taxon>
        <taxon>Dikarya</taxon>
        <taxon>Basidiomycota</taxon>
        <taxon>Agaricomycotina</taxon>
        <taxon>Agaricomycetes</taxon>
        <taxon>Polyporales</taxon>
        <taxon>Phaeolaceae</taxon>
        <taxon>Wolfiporia</taxon>
    </lineage>
</organism>
<sequence>MSYPRLPLEIRNHITDILGDDDPELEPLRNRTIISCALTCRSCYITDIRSLLRHVTIHRRSQLRGFTMLITDKAHFRRFVKTLLIHDDSLPTNSSLPVFPAMLAGKLPVLEALRIEGNRADVVDWSRLPIHSSFVLLLREFNAVLELSLKGIRFGSLGQFAEVVTSFPQLRVLRCEGLTWTSSKYLPNRRVKASYLACLDIVAAKPERTGELIRWLVTTWPEAPLQNIRLQAHNRQACGDIDALNRLLQGAGSNLRELRINNIHFASTAGCFLGSFLDLSRNSRLRTLVFSVSLWESGTSMDLTGWIAWMLSRISTSEMLDIEITIRGVLYPNRAVHYEQIQRMFDAIGSSRIDAILSAPQFAHMKHARFILAAPRRIRSVPIAPETGPENTNVADGAANDSVFHKPRCWSTKDLFVAKMPTLGARRILQGGWARRPTHA</sequence>
<proteinExistence type="predicted"/>
<dbReference type="InterPro" id="IPR032675">
    <property type="entry name" value="LRR_dom_sf"/>
</dbReference>
<dbReference type="OrthoDB" id="2757906at2759"/>